<organism evidence="1 2">
    <name type="scientific">Apatococcus lobatus</name>
    <dbReference type="NCBI Taxonomy" id="904363"/>
    <lineage>
        <taxon>Eukaryota</taxon>
        <taxon>Viridiplantae</taxon>
        <taxon>Chlorophyta</taxon>
        <taxon>core chlorophytes</taxon>
        <taxon>Trebouxiophyceae</taxon>
        <taxon>Chlorellales</taxon>
        <taxon>Chlorellaceae</taxon>
        <taxon>Apatococcus</taxon>
    </lineage>
</organism>
<sequence>MLPCHTLVTLVVRNLRKDPAHDSLREAAYAFLDAPVAPAHPAHILLPQAPRRRQAPRPPYVFFPKMLAPLASPPFFVHRANPPPSTQCPVCRAVDAGAPELFVAKDKGVWRAGSTPLGQYATAHAKEAAFKGTLVYSQAVHPSGKCALLLFEFKGQGARVAPLNLSFCHEVDDGDSPPATPRAMALDAPSSSSETAIEALIAQFEQYRVSNDARVAATMASQRGVNDEMVRVRADVQSMKTVTEAALEQAKATNALMRNLSRHQSQSRRDADRFD</sequence>
<comment type="caution">
    <text evidence="1">The sequence shown here is derived from an EMBL/GenBank/DDBJ whole genome shotgun (WGS) entry which is preliminary data.</text>
</comment>
<dbReference type="EMBL" id="JALJOS010000091">
    <property type="protein sequence ID" value="KAK9816142.1"/>
    <property type="molecule type" value="Genomic_DNA"/>
</dbReference>
<keyword evidence="2" id="KW-1185">Reference proteome</keyword>
<reference evidence="1 2" key="1">
    <citation type="journal article" date="2024" name="Nat. Commun.">
        <title>Phylogenomics reveals the evolutionary origins of lichenization in chlorophyte algae.</title>
        <authorList>
            <person name="Puginier C."/>
            <person name="Libourel C."/>
            <person name="Otte J."/>
            <person name="Skaloud P."/>
            <person name="Haon M."/>
            <person name="Grisel S."/>
            <person name="Petersen M."/>
            <person name="Berrin J.G."/>
            <person name="Delaux P.M."/>
            <person name="Dal Grande F."/>
            <person name="Keller J."/>
        </authorList>
    </citation>
    <scope>NUCLEOTIDE SEQUENCE [LARGE SCALE GENOMIC DNA]</scope>
    <source>
        <strain evidence="1 2">SAG 2145</strain>
    </source>
</reference>
<name>A0AAW1Q5L0_9CHLO</name>
<evidence type="ECO:0000313" key="1">
    <source>
        <dbReference type="EMBL" id="KAK9816142.1"/>
    </source>
</evidence>
<dbReference type="Proteomes" id="UP001438707">
    <property type="component" value="Unassembled WGS sequence"/>
</dbReference>
<accession>A0AAW1Q5L0</accession>
<gene>
    <name evidence="1" type="ORF">WJX74_007811</name>
</gene>
<evidence type="ECO:0000313" key="2">
    <source>
        <dbReference type="Proteomes" id="UP001438707"/>
    </source>
</evidence>
<proteinExistence type="predicted"/>
<protein>
    <submittedName>
        <fullName evidence="1">Uncharacterized protein</fullName>
    </submittedName>
</protein>
<dbReference type="AlphaFoldDB" id="A0AAW1Q5L0"/>